<evidence type="ECO:0000313" key="1">
    <source>
        <dbReference type="EMBL" id="KAL3497520.1"/>
    </source>
</evidence>
<comment type="caution">
    <text evidence="1">The sequence shown here is derived from an EMBL/GenBank/DDBJ whole genome shotgun (WGS) entry which is preliminary data.</text>
</comment>
<reference evidence="1 2" key="1">
    <citation type="submission" date="2024-11" db="EMBL/GenBank/DDBJ databases">
        <title>A near-complete genome assembly of Cinchona calisaya.</title>
        <authorList>
            <person name="Lian D.C."/>
            <person name="Zhao X.W."/>
            <person name="Wei L."/>
        </authorList>
    </citation>
    <scope>NUCLEOTIDE SEQUENCE [LARGE SCALE GENOMIC DNA]</scope>
    <source>
        <tissue evidence="1">Nenye</tissue>
    </source>
</reference>
<proteinExistence type="predicted"/>
<accession>A0ABD2XUD7</accession>
<organism evidence="1 2">
    <name type="scientific">Cinchona calisaya</name>
    <dbReference type="NCBI Taxonomy" id="153742"/>
    <lineage>
        <taxon>Eukaryota</taxon>
        <taxon>Viridiplantae</taxon>
        <taxon>Streptophyta</taxon>
        <taxon>Embryophyta</taxon>
        <taxon>Tracheophyta</taxon>
        <taxon>Spermatophyta</taxon>
        <taxon>Magnoliopsida</taxon>
        <taxon>eudicotyledons</taxon>
        <taxon>Gunneridae</taxon>
        <taxon>Pentapetalae</taxon>
        <taxon>asterids</taxon>
        <taxon>lamiids</taxon>
        <taxon>Gentianales</taxon>
        <taxon>Rubiaceae</taxon>
        <taxon>Cinchonoideae</taxon>
        <taxon>Cinchoneae</taxon>
        <taxon>Cinchona</taxon>
    </lineage>
</organism>
<dbReference type="AlphaFoldDB" id="A0ABD2XUD7"/>
<evidence type="ECO:0000313" key="2">
    <source>
        <dbReference type="Proteomes" id="UP001630127"/>
    </source>
</evidence>
<gene>
    <name evidence="1" type="ORF">ACH5RR_040252</name>
</gene>
<dbReference type="Proteomes" id="UP001630127">
    <property type="component" value="Unassembled WGS sequence"/>
</dbReference>
<protein>
    <recommendedName>
        <fullName evidence="3">Secreted protein</fullName>
    </recommendedName>
</protein>
<keyword evidence="2" id="KW-1185">Reference proteome</keyword>
<evidence type="ECO:0008006" key="3">
    <source>
        <dbReference type="Google" id="ProtNLM"/>
    </source>
</evidence>
<name>A0ABD2XUD7_9GENT</name>
<sequence length="128" mass="15015">MYFAIASLLLYCFAYDAKSRFSCNLFFKCCMGFFGPLSLASLSSVLFPKQLCPFLSSLSILFSACELPRSEFLRFWKWIKMVIWDEFHVGHEQQQQGRRRSLSLGDSVYPYRRLENVTKEEPDMRLPV</sequence>
<dbReference type="EMBL" id="JBJUIK010000017">
    <property type="protein sequence ID" value="KAL3497520.1"/>
    <property type="molecule type" value="Genomic_DNA"/>
</dbReference>